<dbReference type="PANTHER" id="PTHR23501:SF195">
    <property type="entry name" value="PEP5"/>
    <property type="match status" value="1"/>
</dbReference>
<protein>
    <recommendedName>
        <fullName evidence="8">Major facilitator superfamily (MFS) profile domain-containing protein</fullName>
    </recommendedName>
</protein>
<evidence type="ECO:0000256" key="1">
    <source>
        <dbReference type="ARBA" id="ARBA00004141"/>
    </source>
</evidence>
<evidence type="ECO:0000256" key="4">
    <source>
        <dbReference type="ARBA" id="ARBA00022989"/>
    </source>
</evidence>
<dbReference type="GO" id="GO:0005886">
    <property type="term" value="C:plasma membrane"/>
    <property type="evidence" value="ECO:0007669"/>
    <property type="project" value="TreeGrafter"/>
</dbReference>
<feature type="compositionally biased region" description="Basic and acidic residues" evidence="6">
    <location>
        <begin position="7"/>
        <end position="23"/>
    </location>
</feature>
<dbReference type="AlphaFoldDB" id="A0A0D2B5B9"/>
<dbReference type="Gene3D" id="1.20.1250.20">
    <property type="entry name" value="MFS general substrate transporter like domains"/>
    <property type="match status" value="2"/>
</dbReference>
<gene>
    <name evidence="9" type="ORF">PV08_06676</name>
</gene>
<feature type="transmembrane region" description="Helical" evidence="7">
    <location>
        <begin position="371"/>
        <end position="387"/>
    </location>
</feature>
<dbReference type="SUPFAM" id="SSF103473">
    <property type="entry name" value="MFS general substrate transporter"/>
    <property type="match status" value="1"/>
</dbReference>
<sequence>MASGVEEPERPPRVAGHEVEEKPCTSEQQIEILHSSQKNLNYDEADQEPVLHARTWIALGAMVMLNMVQLIALNGPPVFLGTIAAEFGQQDLQSWVPNSLSLVQAVLGPVISSGSDMFQARKTLLVGSCLIAVVGAAIVPRSQSLYQVIAGQSLIGVGFASVPLAYCVPSEIVPRKWRPMVQASMQIGGFAGAMIAPVILGEFLQADSVGGWRNFYWVQMSLWALTTIGIFAGYRPPKRHTRLDHLSAWQKLGMMDWIGSFLVTAGLTLFLTGLSLGGGLYAWTNARVLSTLIIGGALLVAFGLFEWLGTKTGIFTHELFTGPNGAGRTAWISVLLIFIEGFVAASFVIFYPVMTELLFTTEPMKVVARQEGFYVGCFIGSAVFGYLSSKLRSVREGTAVGYLLLTGGLVGFATIQPGDSVNAIAFAVLSGLGLGVILALVISAIQLCTPHHLIATSTAVLTTTRALALTVGVSVYSAVFTDAIDKKTPAMIASAAAKNGVPVTSIPEFVEAFLGKDSNALGKISGVTPSVLAACAVAVKHASADSLRLVFIIAAPVSALAVLLCYFMADLRTLMDYRVDAPLEELHAKQHDGEDDGHKAV</sequence>
<dbReference type="PROSITE" id="PS50850">
    <property type="entry name" value="MFS"/>
    <property type="match status" value="1"/>
</dbReference>
<feature type="transmembrane region" description="Helical" evidence="7">
    <location>
        <begin position="216"/>
        <end position="234"/>
    </location>
</feature>
<feature type="transmembrane region" description="Helical" evidence="7">
    <location>
        <begin position="399"/>
        <end position="417"/>
    </location>
</feature>
<feature type="transmembrane region" description="Helical" evidence="7">
    <location>
        <begin position="187"/>
        <end position="204"/>
    </location>
</feature>
<keyword evidence="3 7" id="KW-0812">Transmembrane</keyword>
<dbReference type="InterPro" id="IPR036259">
    <property type="entry name" value="MFS_trans_sf"/>
</dbReference>
<dbReference type="Pfam" id="PF06609">
    <property type="entry name" value="TRI12"/>
    <property type="match status" value="1"/>
</dbReference>
<feature type="transmembrane region" description="Helical" evidence="7">
    <location>
        <begin position="145"/>
        <end position="166"/>
    </location>
</feature>
<dbReference type="OrthoDB" id="2587356at2759"/>
<dbReference type="InterPro" id="IPR020846">
    <property type="entry name" value="MFS_dom"/>
</dbReference>
<comment type="subcellular location">
    <subcellularLocation>
        <location evidence="1">Membrane</location>
        <topology evidence="1">Multi-pass membrane protein</topology>
    </subcellularLocation>
</comment>
<evidence type="ECO:0000313" key="10">
    <source>
        <dbReference type="Proteomes" id="UP000053328"/>
    </source>
</evidence>
<evidence type="ECO:0000256" key="5">
    <source>
        <dbReference type="ARBA" id="ARBA00023136"/>
    </source>
</evidence>
<dbReference type="GeneID" id="27333759"/>
<accession>A0A0D2B5B9</accession>
<name>A0A0D2B5B9_9EURO</name>
<dbReference type="VEuPathDB" id="FungiDB:PV08_06676"/>
<feature type="region of interest" description="Disordered" evidence="6">
    <location>
        <begin position="1"/>
        <end position="23"/>
    </location>
</feature>
<feature type="transmembrane region" description="Helical" evidence="7">
    <location>
        <begin position="330"/>
        <end position="351"/>
    </location>
</feature>
<feature type="transmembrane region" description="Helical" evidence="7">
    <location>
        <begin position="549"/>
        <end position="569"/>
    </location>
</feature>
<keyword evidence="5 7" id="KW-0472">Membrane</keyword>
<evidence type="ECO:0000256" key="2">
    <source>
        <dbReference type="ARBA" id="ARBA00022448"/>
    </source>
</evidence>
<dbReference type="GO" id="GO:0022857">
    <property type="term" value="F:transmembrane transporter activity"/>
    <property type="evidence" value="ECO:0007669"/>
    <property type="project" value="InterPro"/>
</dbReference>
<reference evidence="9 10" key="1">
    <citation type="submission" date="2015-01" db="EMBL/GenBank/DDBJ databases">
        <title>The Genome Sequence of Exophiala spinifera CBS89968.</title>
        <authorList>
            <consortium name="The Broad Institute Genomics Platform"/>
            <person name="Cuomo C."/>
            <person name="de Hoog S."/>
            <person name="Gorbushina A."/>
            <person name="Stielow B."/>
            <person name="Teixiera M."/>
            <person name="Abouelleil A."/>
            <person name="Chapman S.B."/>
            <person name="Priest M."/>
            <person name="Young S.K."/>
            <person name="Wortman J."/>
            <person name="Nusbaum C."/>
            <person name="Birren B."/>
        </authorList>
    </citation>
    <scope>NUCLEOTIDE SEQUENCE [LARGE SCALE GENOMIC DNA]</scope>
    <source>
        <strain evidence="9 10">CBS 89968</strain>
    </source>
</reference>
<evidence type="ECO:0000256" key="7">
    <source>
        <dbReference type="SAM" id="Phobius"/>
    </source>
</evidence>
<feature type="transmembrane region" description="Helical" evidence="7">
    <location>
        <begin position="123"/>
        <end position="139"/>
    </location>
</feature>
<feature type="transmembrane region" description="Helical" evidence="7">
    <location>
        <begin position="423"/>
        <end position="445"/>
    </location>
</feature>
<evidence type="ECO:0000313" key="9">
    <source>
        <dbReference type="EMBL" id="KIW13895.1"/>
    </source>
</evidence>
<feature type="domain" description="Major facilitator superfamily (MFS) profile" evidence="8">
    <location>
        <begin position="55"/>
        <end position="573"/>
    </location>
</feature>
<keyword evidence="10" id="KW-1185">Reference proteome</keyword>
<feature type="transmembrane region" description="Helical" evidence="7">
    <location>
        <begin position="255"/>
        <end position="283"/>
    </location>
</feature>
<dbReference type="RefSeq" id="XP_016234111.1">
    <property type="nucleotide sequence ID" value="XM_016381009.1"/>
</dbReference>
<evidence type="ECO:0000256" key="3">
    <source>
        <dbReference type="ARBA" id="ARBA00022692"/>
    </source>
</evidence>
<evidence type="ECO:0000259" key="8">
    <source>
        <dbReference type="PROSITE" id="PS50850"/>
    </source>
</evidence>
<keyword evidence="4 7" id="KW-1133">Transmembrane helix</keyword>
<dbReference type="EMBL" id="KN847496">
    <property type="protein sequence ID" value="KIW13895.1"/>
    <property type="molecule type" value="Genomic_DNA"/>
</dbReference>
<dbReference type="Proteomes" id="UP000053328">
    <property type="component" value="Unassembled WGS sequence"/>
</dbReference>
<proteinExistence type="predicted"/>
<evidence type="ECO:0000256" key="6">
    <source>
        <dbReference type="SAM" id="MobiDB-lite"/>
    </source>
</evidence>
<dbReference type="InterPro" id="IPR010573">
    <property type="entry name" value="MFS_Str1/Tri12-like"/>
</dbReference>
<feature type="transmembrane region" description="Helical" evidence="7">
    <location>
        <begin position="289"/>
        <end position="309"/>
    </location>
</feature>
<dbReference type="HOGENOM" id="CLU_000960_25_1_1"/>
<keyword evidence="2" id="KW-0813">Transport</keyword>
<dbReference type="PANTHER" id="PTHR23501">
    <property type="entry name" value="MAJOR FACILITATOR SUPERFAMILY"/>
    <property type="match status" value="1"/>
</dbReference>
<organism evidence="9 10">
    <name type="scientific">Exophiala spinifera</name>
    <dbReference type="NCBI Taxonomy" id="91928"/>
    <lineage>
        <taxon>Eukaryota</taxon>
        <taxon>Fungi</taxon>
        <taxon>Dikarya</taxon>
        <taxon>Ascomycota</taxon>
        <taxon>Pezizomycotina</taxon>
        <taxon>Eurotiomycetes</taxon>
        <taxon>Chaetothyriomycetidae</taxon>
        <taxon>Chaetothyriales</taxon>
        <taxon>Herpotrichiellaceae</taxon>
        <taxon>Exophiala</taxon>
    </lineage>
</organism>